<dbReference type="AlphaFoldDB" id="A0A2W4TH48"/>
<comment type="caution">
    <text evidence="1">The sequence shown here is derived from an EMBL/GenBank/DDBJ whole genome shotgun (WGS) entry which is preliminary data.</text>
</comment>
<organism evidence="1 2">
    <name type="scientific">Candidatus Methylumidiphilus alinenensis</name>
    <dbReference type="NCBI Taxonomy" id="2202197"/>
    <lineage>
        <taxon>Bacteria</taxon>
        <taxon>Pseudomonadati</taxon>
        <taxon>Pseudomonadota</taxon>
        <taxon>Gammaproteobacteria</taxon>
        <taxon>Methylococcales</taxon>
        <taxon>Candidatus Methylumidiphilus</taxon>
    </lineage>
</organism>
<protein>
    <submittedName>
        <fullName evidence="1">Uncharacterized protein</fullName>
    </submittedName>
</protein>
<gene>
    <name evidence="1" type="ORF">DM484_07275</name>
</gene>
<dbReference type="Proteomes" id="UP000249396">
    <property type="component" value="Unassembled WGS sequence"/>
</dbReference>
<name>A0A2W4TH48_9GAMM</name>
<proteinExistence type="predicted"/>
<evidence type="ECO:0000313" key="1">
    <source>
        <dbReference type="EMBL" id="PZN81957.1"/>
    </source>
</evidence>
<reference evidence="1 2" key="1">
    <citation type="journal article" date="2018" name="Aquat. Microb. Ecol.">
        <title>Gammaproteobacterial methanotrophs dominate.</title>
        <authorList>
            <person name="Rissanen A.J."/>
            <person name="Saarenheimo J."/>
            <person name="Tiirola M."/>
            <person name="Peura S."/>
            <person name="Aalto S.L."/>
            <person name="Karvinen A."/>
            <person name="Nykanen H."/>
        </authorList>
    </citation>
    <scope>NUCLEOTIDE SEQUENCE [LARGE SCALE GENOMIC DNA]</scope>
    <source>
        <strain evidence="1">AMbin10</strain>
    </source>
</reference>
<evidence type="ECO:0000313" key="2">
    <source>
        <dbReference type="Proteomes" id="UP000249396"/>
    </source>
</evidence>
<accession>A0A2W4TH48</accession>
<sequence length="97" mass="10624">MTTSAPNNALLQSITPATKARVLESIYPNGQICYADEITHNLTRVKRILTGFSKLGMQEDEQITGELAVALSELLEQQIDISIALLHGSIYDHKEAA</sequence>
<dbReference type="EMBL" id="QJPH01000243">
    <property type="protein sequence ID" value="PZN81957.1"/>
    <property type="molecule type" value="Genomic_DNA"/>
</dbReference>